<dbReference type="GO" id="GO:0004497">
    <property type="term" value="F:monooxygenase activity"/>
    <property type="evidence" value="ECO:0007669"/>
    <property type="project" value="UniProtKB-KW"/>
</dbReference>
<keyword evidence="2" id="KW-0560">Oxidoreductase</keyword>
<dbReference type="Gene3D" id="3.30.70.100">
    <property type="match status" value="1"/>
</dbReference>
<gene>
    <name evidence="2" type="ORF">SAMN05444390_101957</name>
</gene>
<feature type="domain" description="ABM" evidence="1">
    <location>
        <begin position="2"/>
        <end position="73"/>
    </location>
</feature>
<dbReference type="InterPro" id="IPR007138">
    <property type="entry name" value="ABM_dom"/>
</dbReference>
<dbReference type="AlphaFoldDB" id="A0A1H5W6P7"/>
<dbReference type="EMBL" id="FNVQ01000001">
    <property type="protein sequence ID" value="SEF95174.1"/>
    <property type="molecule type" value="Genomic_DNA"/>
</dbReference>
<protein>
    <submittedName>
        <fullName evidence="2">Quinol monooxygenase YgiN</fullName>
    </submittedName>
</protein>
<keyword evidence="2" id="KW-0503">Monooxygenase</keyword>
<dbReference type="InterPro" id="IPR011008">
    <property type="entry name" value="Dimeric_a/b-barrel"/>
</dbReference>
<dbReference type="Proteomes" id="UP000236745">
    <property type="component" value="Unassembled WGS sequence"/>
</dbReference>
<proteinExistence type="predicted"/>
<evidence type="ECO:0000313" key="2">
    <source>
        <dbReference type="EMBL" id="SEF95174.1"/>
    </source>
</evidence>
<keyword evidence="3" id="KW-1185">Reference proteome</keyword>
<reference evidence="2 3" key="1">
    <citation type="submission" date="2016-10" db="EMBL/GenBank/DDBJ databases">
        <authorList>
            <person name="de Groot N.N."/>
        </authorList>
    </citation>
    <scope>NUCLEOTIDE SEQUENCE [LARGE SCALE GENOMIC DNA]</scope>
    <source>
        <strain evidence="2 3">DSM 22012</strain>
    </source>
</reference>
<accession>A0A1H5W6P7</accession>
<organism evidence="2 3">
    <name type="scientific">Marinobacterium lutimaris</name>
    <dbReference type="NCBI Taxonomy" id="568106"/>
    <lineage>
        <taxon>Bacteria</taxon>
        <taxon>Pseudomonadati</taxon>
        <taxon>Pseudomonadota</taxon>
        <taxon>Gammaproteobacteria</taxon>
        <taxon>Oceanospirillales</taxon>
        <taxon>Oceanospirillaceae</taxon>
        <taxon>Marinobacterium</taxon>
    </lineage>
</organism>
<evidence type="ECO:0000259" key="1">
    <source>
        <dbReference type="Pfam" id="PF03992"/>
    </source>
</evidence>
<name>A0A1H5W6P7_9GAMM</name>
<dbReference type="Pfam" id="PF03992">
    <property type="entry name" value="ABM"/>
    <property type="match status" value="1"/>
</dbReference>
<dbReference type="SUPFAM" id="SSF54909">
    <property type="entry name" value="Dimeric alpha+beta barrel"/>
    <property type="match status" value="1"/>
</dbReference>
<evidence type="ECO:0000313" key="3">
    <source>
        <dbReference type="Proteomes" id="UP000236745"/>
    </source>
</evidence>
<sequence>MMLSITVKAEVKPGMHETLREVIDVFQNQYGESEPGCEMYRCYVDGDQLVFTELWQDQAALDQHMQTEHAIKYVPVLKSCVVNGELHVQAIVSDEVHHSIV</sequence>